<evidence type="ECO:0000313" key="2">
    <source>
        <dbReference type="EMBL" id="SFV89628.1"/>
    </source>
</evidence>
<keyword evidence="1" id="KW-1133">Transmembrane helix</keyword>
<feature type="transmembrane region" description="Helical" evidence="1">
    <location>
        <begin position="205"/>
        <end position="224"/>
    </location>
</feature>
<dbReference type="InterPro" id="IPR005625">
    <property type="entry name" value="PepSY-ass_TM"/>
</dbReference>
<sequence length="444" mass="50629">MVKSHTLHKLSGITAGVLLLLLSVSGFFLDHKSWDLLYSTTFEHMPSHTIEAEKRLLRGYYRDKDHPEHIVTGGYRGLFESFDGGRNFSTVTTLQVLSIVPYQDRLYLATSNGLYSYSDHQLHPLALSGEYLTALSIFGDTIVTVIEKHTLVVIDRKNFKVLKRTEVKIPEALLQEDIKLSRFIRDLHYGRGLFEGDISLLINDYGAWLLTYLALSGYLIWFLIRKKGYPKLVRKLIRTHANSFAVLAVIPLSILAITGIFLDHASGLAHFMKSVTIPHTILPPVYSTLQNDIWSVDYDGEAYRIGNRYGVYRSGDLKKWSLESRGFAYKMIRRDGTLYISGMGSPNRVLKDRNCTVLPNTPHMFRDVVAQKGGVQYFAATDQNLPIPHFKTITLYTLLLSIHDGSFFSPWWVWINDIGALLLLLLMITGIMRWRKRAVSVKDR</sequence>
<dbReference type="EMBL" id="FPIB01000001">
    <property type="protein sequence ID" value="SFV89628.1"/>
    <property type="molecule type" value="Genomic_DNA"/>
</dbReference>
<keyword evidence="1" id="KW-0472">Membrane</keyword>
<name>A0A1W1E6V2_9ZZZZ</name>
<protein>
    <recommendedName>
        <fullName evidence="3">PepSY domain-containing protein</fullName>
    </recommendedName>
</protein>
<organism evidence="2">
    <name type="scientific">hydrothermal vent metagenome</name>
    <dbReference type="NCBI Taxonomy" id="652676"/>
    <lineage>
        <taxon>unclassified sequences</taxon>
        <taxon>metagenomes</taxon>
        <taxon>ecological metagenomes</taxon>
    </lineage>
</organism>
<dbReference type="Pfam" id="PF03929">
    <property type="entry name" value="PepSY_TM"/>
    <property type="match status" value="1"/>
</dbReference>
<accession>A0A1W1E6V2</accession>
<feature type="transmembrane region" description="Helical" evidence="1">
    <location>
        <begin position="411"/>
        <end position="434"/>
    </location>
</feature>
<dbReference type="AlphaFoldDB" id="A0A1W1E6V2"/>
<reference evidence="2" key="1">
    <citation type="submission" date="2016-10" db="EMBL/GenBank/DDBJ databases">
        <authorList>
            <person name="de Groot N.N."/>
        </authorList>
    </citation>
    <scope>NUCLEOTIDE SEQUENCE</scope>
</reference>
<keyword evidence="1" id="KW-0812">Transmembrane</keyword>
<proteinExistence type="predicted"/>
<evidence type="ECO:0000256" key="1">
    <source>
        <dbReference type="SAM" id="Phobius"/>
    </source>
</evidence>
<feature type="transmembrane region" description="Helical" evidence="1">
    <location>
        <begin position="244"/>
        <end position="262"/>
    </location>
</feature>
<gene>
    <name evidence="2" type="ORF">MNB_SV-4-195</name>
</gene>
<evidence type="ECO:0008006" key="3">
    <source>
        <dbReference type="Google" id="ProtNLM"/>
    </source>
</evidence>